<protein>
    <submittedName>
        <fullName evidence="2">Uncharacterized protein</fullName>
    </submittedName>
</protein>
<dbReference type="OrthoDB" id="9983367at2"/>
<sequence length="70" mass="7774">MTVMAPVACADCAEPLRAEEDVLCRWCDDNRTRRPEDYEAPARVWADRAHEEPADASEKASRDAPARAAS</sequence>
<comment type="caution">
    <text evidence="2">The sequence shown here is derived from an EMBL/GenBank/DDBJ whole genome shotgun (WGS) entry which is preliminary data.</text>
</comment>
<evidence type="ECO:0000313" key="3">
    <source>
        <dbReference type="Proteomes" id="UP000231586"/>
    </source>
</evidence>
<dbReference type="EMBL" id="PGTZ01000009">
    <property type="protein sequence ID" value="PJI91088.1"/>
    <property type="molecule type" value="Genomic_DNA"/>
</dbReference>
<dbReference type="RefSeq" id="WP_100350473.1">
    <property type="nucleotide sequence ID" value="NZ_PGTZ01000009.1"/>
</dbReference>
<proteinExistence type="predicted"/>
<evidence type="ECO:0000256" key="1">
    <source>
        <dbReference type="SAM" id="MobiDB-lite"/>
    </source>
</evidence>
<dbReference type="AlphaFoldDB" id="A0A2M8WJL6"/>
<organism evidence="2 3">
    <name type="scientific">Luteimicrobium subarcticum</name>
    <dbReference type="NCBI Taxonomy" id="620910"/>
    <lineage>
        <taxon>Bacteria</taxon>
        <taxon>Bacillati</taxon>
        <taxon>Actinomycetota</taxon>
        <taxon>Actinomycetes</taxon>
        <taxon>Micrococcales</taxon>
        <taxon>Luteimicrobium</taxon>
    </lineage>
</organism>
<evidence type="ECO:0000313" key="2">
    <source>
        <dbReference type="EMBL" id="PJI91088.1"/>
    </source>
</evidence>
<feature type="compositionally biased region" description="Basic and acidic residues" evidence="1">
    <location>
        <begin position="45"/>
        <end position="70"/>
    </location>
</feature>
<keyword evidence="3" id="KW-1185">Reference proteome</keyword>
<name>A0A2M8WJL6_9MICO</name>
<reference evidence="2 3" key="1">
    <citation type="submission" date="2017-11" db="EMBL/GenBank/DDBJ databases">
        <title>Genomic Encyclopedia of Archaeal and Bacterial Type Strains, Phase II (KMG-II): From Individual Species to Whole Genera.</title>
        <authorList>
            <person name="Goeker M."/>
        </authorList>
    </citation>
    <scope>NUCLEOTIDE SEQUENCE [LARGE SCALE GENOMIC DNA]</scope>
    <source>
        <strain evidence="2 3">DSM 22413</strain>
    </source>
</reference>
<gene>
    <name evidence="2" type="ORF">CLV34_2352</name>
</gene>
<dbReference type="Proteomes" id="UP000231586">
    <property type="component" value="Unassembled WGS sequence"/>
</dbReference>
<feature type="region of interest" description="Disordered" evidence="1">
    <location>
        <begin position="37"/>
        <end position="70"/>
    </location>
</feature>
<accession>A0A2M8WJL6</accession>